<comment type="similarity">
    <text evidence="1">Belongs to the 'GDSL' lipolytic enzyme family.</text>
</comment>
<keyword evidence="3" id="KW-0443">Lipid metabolism</keyword>
<dbReference type="InterPro" id="IPR036514">
    <property type="entry name" value="SGNH_hydro_sf"/>
</dbReference>
<evidence type="ECO:0000256" key="3">
    <source>
        <dbReference type="ARBA" id="ARBA00022963"/>
    </source>
</evidence>
<keyword evidence="3" id="KW-0442">Lipid degradation</keyword>
<dbReference type="InterPro" id="IPR051058">
    <property type="entry name" value="GDSL_Est/Lipase"/>
</dbReference>
<dbReference type="PANTHER" id="PTHR45648:SF175">
    <property type="entry name" value="OS02G0668900 PROTEIN"/>
    <property type="match status" value="1"/>
</dbReference>
<keyword evidence="6" id="KW-1185">Reference proteome</keyword>
<evidence type="ECO:0000313" key="6">
    <source>
        <dbReference type="Proteomes" id="UP001341281"/>
    </source>
</evidence>
<dbReference type="Pfam" id="PF00657">
    <property type="entry name" value="Lipase_GDSL"/>
    <property type="match status" value="1"/>
</dbReference>
<evidence type="ECO:0000313" key="5">
    <source>
        <dbReference type="EMBL" id="WVZ74264.1"/>
    </source>
</evidence>
<evidence type="ECO:0000256" key="2">
    <source>
        <dbReference type="ARBA" id="ARBA00022801"/>
    </source>
</evidence>
<dbReference type="GO" id="GO:0016042">
    <property type="term" value="P:lipid catabolic process"/>
    <property type="evidence" value="ECO:0007669"/>
    <property type="project" value="UniProtKB-KW"/>
</dbReference>
<evidence type="ECO:0000256" key="4">
    <source>
        <dbReference type="SAM" id="SignalP"/>
    </source>
</evidence>
<protein>
    <recommendedName>
        <fullName evidence="7">GDSL esterase/lipase</fullName>
    </recommendedName>
</protein>
<dbReference type="GO" id="GO:0016788">
    <property type="term" value="F:hydrolase activity, acting on ester bonds"/>
    <property type="evidence" value="ECO:0007669"/>
    <property type="project" value="InterPro"/>
</dbReference>
<dbReference type="Gene3D" id="3.40.50.1110">
    <property type="entry name" value="SGNH hydrolase"/>
    <property type="match status" value="1"/>
</dbReference>
<accession>A0AAQ3THT3</accession>
<dbReference type="AlphaFoldDB" id="A0AAQ3THT3"/>
<name>A0AAQ3THT3_PASNO</name>
<proteinExistence type="inferred from homology"/>
<dbReference type="EMBL" id="CP144749">
    <property type="protein sequence ID" value="WVZ74264.1"/>
    <property type="molecule type" value="Genomic_DNA"/>
</dbReference>
<feature type="signal peptide" evidence="4">
    <location>
        <begin position="1"/>
        <end position="36"/>
    </location>
</feature>
<dbReference type="SUPFAM" id="SSF52266">
    <property type="entry name" value="SGNH hydrolase"/>
    <property type="match status" value="1"/>
</dbReference>
<gene>
    <name evidence="5" type="ORF">U9M48_022472</name>
</gene>
<dbReference type="Proteomes" id="UP001341281">
    <property type="component" value="Chromosome 05"/>
</dbReference>
<dbReference type="CDD" id="cd01837">
    <property type="entry name" value="SGNH_plant_lipase_like"/>
    <property type="match status" value="1"/>
</dbReference>
<dbReference type="PANTHER" id="PTHR45648">
    <property type="entry name" value="GDSL LIPASE/ACYLHYDROLASE FAMILY PROTEIN (AFU_ORTHOLOGUE AFUA_4G14700)"/>
    <property type="match status" value="1"/>
</dbReference>
<keyword evidence="2" id="KW-0378">Hydrolase</keyword>
<dbReference type="InterPro" id="IPR035669">
    <property type="entry name" value="SGNH_plant_lipase-like"/>
</dbReference>
<organism evidence="5 6">
    <name type="scientific">Paspalum notatum var. saurae</name>
    <dbReference type="NCBI Taxonomy" id="547442"/>
    <lineage>
        <taxon>Eukaryota</taxon>
        <taxon>Viridiplantae</taxon>
        <taxon>Streptophyta</taxon>
        <taxon>Embryophyta</taxon>
        <taxon>Tracheophyta</taxon>
        <taxon>Spermatophyta</taxon>
        <taxon>Magnoliopsida</taxon>
        <taxon>Liliopsida</taxon>
        <taxon>Poales</taxon>
        <taxon>Poaceae</taxon>
        <taxon>PACMAD clade</taxon>
        <taxon>Panicoideae</taxon>
        <taxon>Andropogonodae</taxon>
        <taxon>Paspaleae</taxon>
        <taxon>Paspalinae</taxon>
        <taxon>Paspalum</taxon>
    </lineage>
</organism>
<reference evidence="5 6" key="1">
    <citation type="submission" date="2024-02" db="EMBL/GenBank/DDBJ databases">
        <title>High-quality chromosome-scale genome assembly of Pensacola bahiagrass (Paspalum notatum Flugge var. saurae).</title>
        <authorList>
            <person name="Vega J.M."/>
            <person name="Podio M."/>
            <person name="Orjuela J."/>
            <person name="Siena L.A."/>
            <person name="Pessino S.C."/>
            <person name="Combes M.C."/>
            <person name="Mariac C."/>
            <person name="Albertini E."/>
            <person name="Pupilli F."/>
            <person name="Ortiz J.P.A."/>
            <person name="Leblanc O."/>
        </authorList>
    </citation>
    <scope>NUCLEOTIDE SEQUENCE [LARGE SCALE GENOMIC DNA]</scope>
    <source>
        <strain evidence="5">R1</strain>
        <tissue evidence="5">Leaf</tissue>
    </source>
</reference>
<evidence type="ECO:0000256" key="1">
    <source>
        <dbReference type="ARBA" id="ARBA00008668"/>
    </source>
</evidence>
<evidence type="ECO:0008006" key="7">
    <source>
        <dbReference type="Google" id="ProtNLM"/>
    </source>
</evidence>
<feature type="chain" id="PRO_5042879967" description="GDSL esterase/lipase" evidence="4">
    <location>
        <begin position="37"/>
        <end position="407"/>
    </location>
</feature>
<keyword evidence="4" id="KW-0732">Signal</keyword>
<dbReference type="InterPro" id="IPR001087">
    <property type="entry name" value="GDSL"/>
</dbReference>
<sequence length="407" mass="44187">MAASRSNRAPTMASRTASSVLVALCLLLLAATDAEARHTRLVPAVFVFGDSTVDVGNNNDLNVTAGAKANFPNYGVDFPRSTPTGRFSNGLNTADLLVRGLGFRISPPAYLSLTTEKAIRSQMHKGINFASAGSGVFDNTGRLPVCVVLLAHTDGSDIHKSINRANRCEHCFGEVIPMSQQLEYFSELVDRMAKLSGPSKTARLLSRSIFFISAGSNDMFEYSAAPSNDAVFLRVLVATYKHHITALYEMGARKFSVVSIPPLGCIPSQRLRRLKQLGTQGCFDPLNDLSLRSYPMLAAMLQQLADKLPGMRYSLADSYAMVSFVFANPRTDSWYFTELEAACCGGGPFGAAFACNEKAPLCHNRDDHLFWDANHPTQAVSAIAAQTIFAGNRTFVNPINVRELALL</sequence>